<sequence>ASADARGVDYYPRMMDVPEGTGPKPGRFARDKDRNITFRQLISNTSGYLKPGERPGELFHYQTFGMNILCHALAAAQGPEGAGGIGPLIERKIRDPIGGTWTWRHTNFDLPPAARMDIFGNYTQLCMTALDMARLGWLWCELGRWGDSQIVPRQWLAESVQVNPAPAASDNRPETYGQGFWSNQRLACWPDLPADSFAAAGAGSFLIWCCPNLDLVVAEGPGIYQDNAEENAGFVARVLDACPSGRGG</sequence>
<dbReference type="EMBL" id="LAZR01015419">
    <property type="protein sequence ID" value="KKM13248.1"/>
    <property type="molecule type" value="Genomic_DNA"/>
</dbReference>
<dbReference type="AlphaFoldDB" id="A0A0F9JTN0"/>
<reference evidence="2" key="1">
    <citation type="journal article" date="2015" name="Nature">
        <title>Complex archaea that bridge the gap between prokaryotes and eukaryotes.</title>
        <authorList>
            <person name="Spang A."/>
            <person name="Saw J.H."/>
            <person name="Jorgensen S.L."/>
            <person name="Zaremba-Niedzwiedzka K."/>
            <person name="Martijn J."/>
            <person name="Lind A.E."/>
            <person name="van Eijk R."/>
            <person name="Schleper C."/>
            <person name="Guy L."/>
            <person name="Ettema T.J."/>
        </authorList>
    </citation>
    <scope>NUCLEOTIDE SEQUENCE</scope>
</reference>
<dbReference type="PANTHER" id="PTHR43283:SF7">
    <property type="entry name" value="BETA-LACTAMASE-RELATED DOMAIN-CONTAINING PROTEIN"/>
    <property type="match status" value="1"/>
</dbReference>
<evidence type="ECO:0000313" key="2">
    <source>
        <dbReference type="EMBL" id="KKM13248.1"/>
    </source>
</evidence>
<dbReference type="InterPro" id="IPR001466">
    <property type="entry name" value="Beta-lactam-related"/>
</dbReference>
<gene>
    <name evidence="2" type="ORF">LCGC14_1718140</name>
</gene>
<dbReference type="Pfam" id="PF00144">
    <property type="entry name" value="Beta-lactamase"/>
    <property type="match status" value="1"/>
</dbReference>
<name>A0A0F9JTN0_9ZZZZ</name>
<feature type="non-terminal residue" evidence="2">
    <location>
        <position position="1"/>
    </location>
</feature>
<feature type="domain" description="Beta-lactamase-related" evidence="1">
    <location>
        <begin position="10"/>
        <end position="218"/>
    </location>
</feature>
<protein>
    <recommendedName>
        <fullName evidence="1">Beta-lactamase-related domain-containing protein</fullName>
    </recommendedName>
</protein>
<proteinExistence type="predicted"/>
<evidence type="ECO:0000259" key="1">
    <source>
        <dbReference type="Pfam" id="PF00144"/>
    </source>
</evidence>
<organism evidence="2">
    <name type="scientific">marine sediment metagenome</name>
    <dbReference type="NCBI Taxonomy" id="412755"/>
    <lineage>
        <taxon>unclassified sequences</taxon>
        <taxon>metagenomes</taxon>
        <taxon>ecological metagenomes</taxon>
    </lineage>
</organism>
<dbReference type="PANTHER" id="PTHR43283">
    <property type="entry name" value="BETA-LACTAMASE-RELATED"/>
    <property type="match status" value="1"/>
</dbReference>
<accession>A0A0F9JTN0</accession>
<dbReference type="InterPro" id="IPR012338">
    <property type="entry name" value="Beta-lactam/transpept-like"/>
</dbReference>
<dbReference type="InterPro" id="IPR050789">
    <property type="entry name" value="Diverse_Enzym_Activities"/>
</dbReference>
<comment type="caution">
    <text evidence="2">The sequence shown here is derived from an EMBL/GenBank/DDBJ whole genome shotgun (WGS) entry which is preliminary data.</text>
</comment>
<dbReference type="Gene3D" id="3.40.710.10">
    <property type="entry name" value="DD-peptidase/beta-lactamase superfamily"/>
    <property type="match status" value="1"/>
</dbReference>
<dbReference type="SUPFAM" id="SSF56601">
    <property type="entry name" value="beta-lactamase/transpeptidase-like"/>
    <property type="match status" value="1"/>
</dbReference>